<keyword evidence="5" id="KW-0539">Nucleus</keyword>
<dbReference type="InterPro" id="IPR017930">
    <property type="entry name" value="Myb_dom"/>
</dbReference>
<sequence length="292" mass="32742">METPYSSCEESLMSTIHPALGSYFSNFPNSFSYGEGLASEMPEGQVKFPHPRTPQGFHHSRILDQMADIRANPPGKTEAYSCAHLAVHWPAQVKQHPSCTAMMQVASAADKPLRCGGAAPTKQRIRWTRELHEQFVEAVNRLGGAMNATPKGILRLMRSNGLTIFHIKSHLQKYRALTPHLVQGLHIGEALRLQKDVERSLEEHLKLQAQRNLQMRIEAHTSYLKSMFSQPERSSDFVVDHRAPAKGMLPHPVGFSSPAQEGASYGETHLNKAEQFETSGRIYSDMIDLWSF</sequence>
<dbReference type="GO" id="GO:0005634">
    <property type="term" value="C:nucleus"/>
    <property type="evidence" value="ECO:0007669"/>
    <property type="project" value="UniProtKB-SubCell"/>
</dbReference>
<feature type="domain" description="HTH myb-type" evidence="6">
    <location>
        <begin position="119"/>
        <end position="179"/>
    </location>
</feature>
<keyword evidence="3" id="KW-0238">DNA-binding</keyword>
<evidence type="ECO:0000259" key="6">
    <source>
        <dbReference type="PROSITE" id="PS51294"/>
    </source>
</evidence>
<dbReference type="EMBL" id="NMUH01003103">
    <property type="protein sequence ID" value="MQM03837.1"/>
    <property type="molecule type" value="Genomic_DNA"/>
</dbReference>
<dbReference type="AlphaFoldDB" id="A0A843W8X0"/>
<evidence type="ECO:0000313" key="7">
    <source>
        <dbReference type="EMBL" id="MQM03837.1"/>
    </source>
</evidence>
<protein>
    <recommendedName>
        <fullName evidence="6">HTH myb-type domain-containing protein</fullName>
    </recommendedName>
</protein>
<proteinExistence type="predicted"/>
<dbReference type="InterPro" id="IPR025756">
    <property type="entry name" value="Myb_CC_LHEQLE"/>
</dbReference>
<name>A0A843W8X0_COLES</name>
<dbReference type="GO" id="GO:0003700">
    <property type="term" value="F:DNA-binding transcription factor activity"/>
    <property type="evidence" value="ECO:0007669"/>
    <property type="project" value="InterPro"/>
</dbReference>
<dbReference type="Pfam" id="PF00249">
    <property type="entry name" value="Myb_DNA-binding"/>
    <property type="match status" value="1"/>
</dbReference>
<dbReference type="Proteomes" id="UP000652761">
    <property type="component" value="Unassembled WGS sequence"/>
</dbReference>
<dbReference type="GO" id="GO:0003677">
    <property type="term" value="F:DNA binding"/>
    <property type="evidence" value="ECO:0007669"/>
    <property type="project" value="UniProtKB-KW"/>
</dbReference>
<keyword evidence="4" id="KW-0804">Transcription</keyword>
<evidence type="ECO:0000313" key="8">
    <source>
        <dbReference type="Proteomes" id="UP000652761"/>
    </source>
</evidence>
<dbReference type="PANTHER" id="PTHR31499:SF43">
    <property type="entry name" value="MYB FAMILY TRANSCRIPTION FACTOR APL"/>
    <property type="match status" value="1"/>
</dbReference>
<dbReference type="InterPro" id="IPR001005">
    <property type="entry name" value="SANT/Myb"/>
</dbReference>
<gene>
    <name evidence="7" type="ORF">Taro_036620</name>
</gene>
<dbReference type="Pfam" id="PF14379">
    <property type="entry name" value="Myb_CC_LHEQLE"/>
    <property type="match status" value="1"/>
</dbReference>
<organism evidence="7 8">
    <name type="scientific">Colocasia esculenta</name>
    <name type="common">Wild taro</name>
    <name type="synonym">Arum esculentum</name>
    <dbReference type="NCBI Taxonomy" id="4460"/>
    <lineage>
        <taxon>Eukaryota</taxon>
        <taxon>Viridiplantae</taxon>
        <taxon>Streptophyta</taxon>
        <taxon>Embryophyta</taxon>
        <taxon>Tracheophyta</taxon>
        <taxon>Spermatophyta</taxon>
        <taxon>Magnoliopsida</taxon>
        <taxon>Liliopsida</taxon>
        <taxon>Araceae</taxon>
        <taxon>Aroideae</taxon>
        <taxon>Colocasieae</taxon>
        <taxon>Colocasia</taxon>
    </lineage>
</organism>
<dbReference type="InterPro" id="IPR009057">
    <property type="entry name" value="Homeodomain-like_sf"/>
</dbReference>
<comment type="subcellular location">
    <subcellularLocation>
        <location evidence="1">Nucleus</location>
    </subcellularLocation>
</comment>
<evidence type="ECO:0000256" key="4">
    <source>
        <dbReference type="ARBA" id="ARBA00023163"/>
    </source>
</evidence>
<dbReference type="SUPFAM" id="SSF46689">
    <property type="entry name" value="Homeodomain-like"/>
    <property type="match status" value="1"/>
</dbReference>
<evidence type="ECO:0000256" key="3">
    <source>
        <dbReference type="ARBA" id="ARBA00023125"/>
    </source>
</evidence>
<dbReference type="NCBIfam" id="TIGR01557">
    <property type="entry name" value="myb_SHAQKYF"/>
    <property type="match status" value="1"/>
</dbReference>
<dbReference type="InterPro" id="IPR006447">
    <property type="entry name" value="Myb_dom_plants"/>
</dbReference>
<evidence type="ECO:0000256" key="1">
    <source>
        <dbReference type="ARBA" id="ARBA00004123"/>
    </source>
</evidence>
<dbReference type="PROSITE" id="PS51294">
    <property type="entry name" value="HTH_MYB"/>
    <property type="match status" value="1"/>
</dbReference>
<reference evidence="7" key="1">
    <citation type="submission" date="2017-07" db="EMBL/GenBank/DDBJ databases">
        <title>Taro Niue Genome Assembly and Annotation.</title>
        <authorList>
            <person name="Atibalentja N."/>
            <person name="Keating K."/>
            <person name="Fields C.J."/>
        </authorList>
    </citation>
    <scope>NUCLEOTIDE SEQUENCE</scope>
    <source>
        <strain evidence="7">Niue_2</strain>
        <tissue evidence="7">Leaf</tissue>
    </source>
</reference>
<dbReference type="PANTHER" id="PTHR31499">
    <property type="entry name" value="MYB FAMILY TRANSCRIPTION FACTOR PHL11"/>
    <property type="match status" value="1"/>
</dbReference>
<dbReference type="FunFam" id="1.10.10.60:FF:000007">
    <property type="entry name" value="Two-component response regulator"/>
    <property type="match status" value="1"/>
</dbReference>
<evidence type="ECO:0000256" key="2">
    <source>
        <dbReference type="ARBA" id="ARBA00023015"/>
    </source>
</evidence>
<dbReference type="Gene3D" id="1.10.10.60">
    <property type="entry name" value="Homeodomain-like"/>
    <property type="match status" value="1"/>
</dbReference>
<comment type="caution">
    <text evidence="7">The sequence shown here is derived from an EMBL/GenBank/DDBJ whole genome shotgun (WGS) entry which is preliminary data.</text>
</comment>
<keyword evidence="8" id="KW-1185">Reference proteome</keyword>
<dbReference type="InterPro" id="IPR046955">
    <property type="entry name" value="PHR1-like"/>
</dbReference>
<accession>A0A843W8X0</accession>
<dbReference type="OrthoDB" id="758078at2759"/>
<evidence type="ECO:0000256" key="5">
    <source>
        <dbReference type="ARBA" id="ARBA00023242"/>
    </source>
</evidence>
<keyword evidence="2" id="KW-0805">Transcription regulation</keyword>